<dbReference type="AlphaFoldDB" id="A0A564FTX8"/>
<evidence type="ECO:0000313" key="3">
    <source>
        <dbReference type="EMBL" id="VUF11492.1"/>
    </source>
</evidence>
<protein>
    <submittedName>
        <fullName evidence="3">Uncharacterized protein</fullName>
    </submittedName>
</protein>
<dbReference type="Proteomes" id="UP000401717">
    <property type="component" value="Unassembled WGS sequence"/>
</dbReference>
<accession>A0A564FTX8</accession>
<proteinExistence type="predicted"/>
<dbReference type="RefSeq" id="WP_144761452.1">
    <property type="nucleotide sequence ID" value="NZ_CABFVH010000005.1"/>
</dbReference>
<dbReference type="OrthoDB" id="8003764at2"/>
<feature type="transmembrane region" description="Helical" evidence="2">
    <location>
        <begin position="46"/>
        <end position="68"/>
    </location>
</feature>
<name>A0A564FTX8_9HYPH</name>
<feature type="region of interest" description="Disordered" evidence="1">
    <location>
        <begin position="1"/>
        <end position="37"/>
    </location>
</feature>
<sequence length="114" mass="12423">MALLPPDPGEAGRFHERMTRAGAPGAVRGRRAPSGRRGGLRLDWKIWLAIDAAGLLVFVTMIAVWPPLSTCRTQAREVGLYAGDSIETCTRRGVAERLGRADQRIKMLIRGSGQ</sequence>
<keyword evidence="2" id="KW-0472">Membrane</keyword>
<gene>
    <name evidence="3" type="ORF">MTDSW087_01174</name>
</gene>
<keyword evidence="2" id="KW-0812">Transmembrane</keyword>
<evidence type="ECO:0000256" key="2">
    <source>
        <dbReference type="SAM" id="Phobius"/>
    </source>
</evidence>
<evidence type="ECO:0000313" key="4">
    <source>
        <dbReference type="Proteomes" id="UP000401717"/>
    </source>
</evidence>
<organism evidence="3 4">
    <name type="scientific">Methylobacterium dankookense</name>
    <dbReference type="NCBI Taxonomy" id="560405"/>
    <lineage>
        <taxon>Bacteria</taxon>
        <taxon>Pseudomonadati</taxon>
        <taxon>Pseudomonadota</taxon>
        <taxon>Alphaproteobacteria</taxon>
        <taxon>Hyphomicrobiales</taxon>
        <taxon>Methylobacteriaceae</taxon>
        <taxon>Methylobacterium</taxon>
    </lineage>
</organism>
<feature type="compositionally biased region" description="Basic and acidic residues" evidence="1">
    <location>
        <begin position="10"/>
        <end position="19"/>
    </location>
</feature>
<evidence type="ECO:0000256" key="1">
    <source>
        <dbReference type="SAM" id="MobiDB-lite"/>
    </source>
</evidence>
<dbReference type="EMBL" id="CABFVH010000005">
    <property type="protein sequence ID" value="VUF11492.1"/>
    <property type="molecule type" value="Genomic_DNA"/>
</dbReference>
<keyword evidence="2" id="KW-1133">Transmembrane helix</keyword>
<reference evidence="3 4" key="1">
    <citation type="submission" date="2019-06" db="EMBL/GenBank/DDBJ databases">
        <authorList>
            <person name="Rodrigo-Torres L."/>
            <person name="Arahal R. D."/>
            <person name="Lucena T."/>
        </authorList>
    </citation>
    <scope>NUCLEOTIDE SEQUENCE [LARGE SCALE GENOMIC DNA]</scope>
    <source>
        <strain evidence="3 4">SW08-7</strain>
    </source>
</reference>